<accession>A0ABT1XM84</accession>
<feature type="transmembrane region" description="Helical" evidence="7">
    <location>
        <begin position="151"/>
        <end position="173"/>
    </location>
</feature>
<organism evidence="9 10">
    <name type="scientific">Parerythrobacter lacustris</name>
    <dbReference type="NCBI Taxonomy" id="2969984"/>
    <lineage>
        <taxon>Bacteria</taxon>
        <taxon>Pseudomonadati</taxon>
        <taxon>Pseudomonadota</taxon>
        <taxon>Alphaproteobacteria</taxon>
        <taxon>Sphingomonadales</taxon>
        <taxon>Erythrobacteraceae</taxon>
        <taxon>Parerythrobacter</taxon>
    </lineage>
</organism>
<comment type="similarity">
    <text evidence="6">Belongs to the exbB/tolQ family.</text>
</comment>
<protein>
    <submittedName>
        <fullName evidence="9">MotA/TolQ/ExbB proton channel family protein</fullName>
    </submittedName>
</protein>
<evidence type="ECO:0000256" key="3">
    <source>
        <dbReference type="ARBA" id="ARBA00022692"/>
    </source>
</evidence>
<keyword evidence="6" id="KW-0813">Transport</keyword>
<evidence type="ECO:0000313" key="9">
    <source>
        <dbReference type="EMBL" id="MCR2832761.1"/>
    </source>
</evidence>
<evidence type="ECO:0000256" key="7">
    <source>
        <dbReference type="SAM" id="Phobius"/>
    </source>
</evidence>
<evidence type="ECO:0000313" key="10">
    <source>
        <dbReference type="Proteomes" id="UP001206067"/>
    </source>
</evidence>
<keyword evidence="6" id="KW-0653">Protein transport</keyword>
<evidence type="ECO:0000256" key="5">
    <source>
        <dbReference type="ARBA" id="ARBA00023136"/>
    </source>
</evidence>
<keyword evidence="3 7" id="KW-0812">Transmembrane</keyword>
<keyword evidence="10" id="KW-1185">Reference proteome</keyword>
<evidence type="ECO:0000256" key="1">
    <source>
        <dbReference type="ARBA" id="ARBA00004651"/>
    </source>
</evidence>
<gene>
    <name evidence="9" type="ORF">NSO95_02280</name>
</gene>
<name>A0ABT1XM84_9SPHN</name>
<feature type="transmembrane region" description="Helical" evidence="7">
    <location>
        <begin position="118"/>
        <end position="139"/>
    </location>
</feature>
<proteinExistence type="inferred from homology"/>
<evidence type="ECO:0000256" key="2">
    <source>
        <dbReference type="ARBA" id="ARBA00022475"/>
    </source>
</evidence>
<evidence type="ECO:0000256" key="6">
    <source>
        <dbReference type="RuleBase" id="RU004057"/>
    </source>
</evidence>
<dbReference type="RefSeq" id="WP_257594518.1">
    <property type="nucleotide sequence ID" value="NZ_JANKHH010000001.1"/>
</dbReference>
<dbReference type="InterPro" id="IPR002898">
    <property type="entry name" value="MotA_ExbB_proton_chnl"/>
</dbReference>
<keyword evidence="2" id="KW-1003">Cell membrane</keyword>
<comment type="subcellular location">
    <subcellularLocation>
        <location evidence="1">Cell membrane</location>
        <topology evidence="1">Multi-pass membrane protein</topology>
    </subcellularLocation>
    <subcellularLocation>
        <location evidence="6">Membrane</location>
        <topology evidence="6">Multi-pass membrane protein</topology>
    </subcellularLocation>
</comment>
<dbReference type="Proteomes" id="UP001206067">
    <property type="component" value="Unassembled WGS sequence"/>
</dbReference>
<evidence type="ECO:0000256" key="4">
    <source>
        <dbReference type="ARBA" id="ARBA00022989"/>
    </source>
</evidence>
<sequence length="219" mass="24031">MDLGSLWDGTGAAIVLGGTLAATVLGSGWRELTAAAISIANLFTPRFNFRKVRAEIAGCVEDMRHDGILRGQTCRTSDSEIARVTAALVHSRSLKALLEEHEHCRAERVQQREAAMRPIWLATELAPVFGMAGTLFALTQMRMDDASTVQLVSSVAMAILTTLYGLLLANLVLSPLARLIERRQEEEEEERQRLIDWLAGQLAESCPPPRADPLLERVA</sequence>
<dbReference type="InterPro" id="IPR047055">
    <property type="entry name" value="MotA-like"/>
</dbReference>
<comment type="caution">
    <text evidence="9">The sequence shown here is derived from an EMBL/GenBank/DDBJ whole genome shotgun (WGS) entry which is preliminary data.</text>
</comment>
<keyword evidence="5 7" id="KW-0472">Membrane</keyword>
<reference evidence="9 10" key="1">
    <citation type="submission" date="2022-08" db="EMBL/GenBank/DDBJ databases">
        <title>Polyphasic taxonomy analysis of Qipengyuania sp.RS5-5.</title>
        <authorList>
            <person name="Xamxidin M."/>
            <person name="Wu M."/>
        </authorList>
    </citation>
    <scope>NUCLEOTIDE SEQUENCE [LARGE SCALE GENOMIC DNA]</scope>
    <source>
        <strain evidence="9 10">RS5-5</strain>
    </source>
</reference>
<dbReference type="EMBL" id="JANKHH010000001">
    <property type="protein sequence ID" value="MCR2832761.1"/>
    <property type="molecule type" value="Genomic_DNA"/>
</dbReference>
<keyword evidence="4 7" id="KW-1133">Transmembrane helix</keyword>
<dbReference type="Pfam" id="PF01618">
    <property type="entry name" value="MotA_ExbB"/>
    <property type="match status" value="1"/>
</dbReference>
<feature type="domain" description="MotA/TolQ/ExbB proton channel" evidence="8">
    <location>
        <begin position="94"/>
        <end position="192"/>
    </location>
</feature>
<evidence type="ECO:0000259" key="8">
    <source>
        <dbReference type="Pfam" id="PF01618"/>
    </source>
</evidence>
<dbReference type="PANTHER" id="PTHR30433">
    <property type="entry name" value="CHEMOTAXIS PROTEIN MOTA"/>
    <property type="match status" value="1"/>
</dbReference>